<keyword evidence="1" id="KW-0812">Transmembrane</keyword>
<proteinExistence type="predicted"/>
<organism evidence="2 3">
    <name type="scientific">Marinobacter confluentis</name>
    <dbReference type="NCBI Taxonomy" id="1697557"/>
    <lineage>
        <taxon>Bacteria</taxon>
        <taxon>Pseudomonadati</taxon>
        <taxon>Pseudomonadota</taxon>
        <taxon>Gammaproteobacteria</taxon>
        <taxon>Pseudomonadales</taxon>
        <taxon>Marinobacteraceae</taxon>
        <taxon>Marinobacter</taxon>
    </lineage>
</organism>
<comment type="caution">
    <text evidence="2">The sequence shown here is derived from an EMBL/GenBank/DDBJ whole genome shotgun (WGS) entry which is preliminary data.</text>
</comment>
<accession>A0A4Z1C873</accession>
<evidence type="ECO:0000313" key="3">
    <source>
        <dbReference type="Proteomes" id="UP000298325"/>
    </source>
</evidence>
<protein>
    <submittedName>
        <fullName evidence="2">Uncharacterized protein</fullName>
    </submittedName>
</protein>
<feature type="transmembrane region" description="Helical" evidence="1">
    <location>
        <begin position="12"/>
        <end position="38"/>
    </location>
</feature>
<gene>
    <name evidence="2" type="ORF">E5Q11_04950</name>
</gene>
<keyword evidence="3" id="KW-1185">Reference proteome</keyword>
<reference evidence="2 3" key="1">
    <citation type="submission" date="2019-04" db="EMBL/GenBank/DDBJ databases">
        <authorList>
            <person name="Park S."/>
            <person name="Yoon J.-H."/>
        </authorList>
    </citation>
    <scope>NUCLEOTIDE SEQUENCE [LARGE SCALE GENOMIC DNA]</scope>
    <source>
        <strain evidence="2 3">HJM-18</strain>
    </source>
</reference>
<dbReference type="RefSeq" id="WP_135802255.1">
    <property type="nucleotide sequence ID" value="NZ_SRPF01000001.1"/>
</dbReference>
<dbReference type="OrthoDB" id="8830148at2"/>
<dbReference type="Proteomes" id="UP000298325">
    <property type="component" value="Unassembled WGS sequence"/>
</dbReference>
<dbReference type="EMBL" id="SRPF01000001">
    <property type="protein sequence ID" value="TGN41870.1"/>
    <property type="molecule type" value="Genomic_DNA"/>
</dbReference>
<sequence>MNTRKPGHTQRGALHATSAAMIVVIALVAAIGTIQLALVSNAKTTLDYAALMAARAGAVSHADSLEMAVGLLNGLAPMYGSRSAPAGGSSEAEGVDWALPDPSAVAGFDSGLMSGTTLLETYEEGIELTSKGDATRAGAALTALADLNSAGTLYGIAITNPVQEAFDDFGESLDGYTQIPNKGIWRRTGNPEGAASSMVEICEPVTIPYYEDPSTPPSFSEPSVSTVRDIVGAFTWNADILKEEQDTDCESAGLIDDCDGISISGDSIAEKYINEVSGPRGQAFASELDGIIDRYYNAEIDASEMYRLIRVAAEDFKADFAAADVESIEYCTKRGGLLGTCLPRNRETYTPDSPDWGPMERVDELIATVTVLEAGTGRVPSRDTLNMEAFEQAIGDARERNQRNGSPVSEWDSFVANELDPLWQTWVEDPPTPMYKEFISRASVAADNQETGADWTTTQQNYLTYLQAMGNNIDRPEKAYEKSQECRTEEVAGYVDPTIGARSDLNIQDANLLRIFVIYGHEPFFELPDAFYSAMDWSNDMVPRSRDTVPGPLRGIYDNIVEAGRIPLMSTSVVRMQSEARLNDSMLSASDPFFMWDNVGVE</sequence>
<keyword evidence="1" id="KW-0472">Membrane</keyword>
<name>A0A4Z1C873_9GAMM</name>
<evidence type="ECO:0000313" key="2">
    <source>
        <dbReference type="EMBL" id="TGN41870.1"/>
    </source>
</evidence>
<keyword evidence="1" id="KW-1133">Transmembrane helix</keyword>
<dbReference type="AlphaFoldDB" id="A0A4Z1C873"/>
<evidence type="ECO:0000256" key="1">
    <source>
        <dbReference type="SAM" id="Phobius"/>
    </source>
</evidence>